<keyword evidence="3" id="KW-0804">Transcription</keyword>
<dbReference type="RefSeq" id="WP_208651511.1">
    <property type="nucleotide sequence ID" value="NZ_CP036528.1"/>
</dbReference>
<dbReference type="SMART" id="SM00347">
    <property type="entry name" value="HTH_MARR"/>
    <property type="match status" value="1"/>
</dbReference>
<gene>
    <name evidence="5" type="ORF">DKZ56_04165</name>
</gene>
<feature type="domain" description="HTH marR-type" evidence="4">
    <location>
        <begin position="5"/>
        <end position="140"/>
    </location>
</feature>
<accession>A0A4V1A2W0</accession>
<dbReference type="Proteomes" id="UP000291151">
    <property type="component" value="Chromosome"/>
</dbReference>
<dbReference type="Gene3D" id="1.10.10.10">
    <property type="entry name" value="Winged helix-like DNA-binding domain superfamily/Winged helix DNA-binding domain"/>
    <property type="match status" value="1"/>
</dbReference>
<evidence type="ECO:0000313" key="6">
    <source>
        <dbReference type="Proteomes" id="UP000291151"/>
    </source>
</evidence>
<dbReference type="InterPro" id="IPR000835">
    <property type="entry name" value="HTH_MarR-typ"/>
</dbReference>
<dbReference type="KEGG" id="uth:DKZ56_04165"/>
<evidence type="ECO:0000256" key="2">
    <source>
        <dbReference type="ARBA" id="ARBA00023125"/>
    </source>
</evidence>
<dbReference type="Pfam" id="PF01047">
    <property type="entry name" value="MarR"/>
    <property type="match status" value="1"/>
</dbReference>
<name>A0A4V1A2W0_9BACL</name>
<evidence type="ECO:0000256" key="1">
    <source>
        <dbReference type="ARBA" id="ARBA00023015"/>
    </source>
</evidence>
<dbReference type="GO" id="GO:0003677">
    <property type="term" value="F:DNA binding"/>
    <property type="evidence" value="ECO:0007669"/>
    <property type="project" value="UniProtKB-KW"/>
</dbReference>
<dbReference type="PANTHER" id="PTHR42756">
    <property type="entry name" value="TRANSCRIPTIONAL REGULATOR, MARR"/>
    <property type="match status" value="1"/>
</dbReference>
<dbReference type="AlphaFoldDB" id="A0A4V1A2W0"/>
<proteinExistence type="predicted"/>
<dbReference type="PANTHER" id="PTHR42756:SF1">
    <property type="entry name" value="TRANSCRIPTIONAL REPRESSOR OF EMRAB OPERON"/>
    <property type="match status" value="1"/>
</dbReference>
<dbReference type="PRINTS" id="PR00598">
    <property type="entry name" value="HTHMARR"/>
</dbReference>
<evidence type="ECO:0000259" key="4">
    <source>
        <dbReference type="PROSITE" id="PS50995"/>
    </source>
</evidence>
<keyword evidence="6" id="KW-1185">Reference proteome</keyword>
<dbReference type="PROSITE" id="PS50995">
    <property type="entry name" value="HTH_MARR_2"/>
    <property type="match status" value="1"/>
</dbReference>
<reference evidence="5 6" key="1">
    <citation type="submission" date="2019-02" db="EMBL/GenBank/DDBJ databases">
        <title>Ureibacillus thermophilus.</title>
        <authorList>
            <person name="Sunny J.S."/>
            <person name="Natarajan A."/>
            <person name="Saleena L.M."/>
        </authorList>
    </citation>
    <scope>NUCLEOTIDE SEQUENCE [LARGE SCALE GENOMIC DNA]</scope>
    <source>
        <strain evidence="5 6">LM102</strain>
    </source>
</reference>
<dbReference type="InterPro" id="IPR036390">
    <property type="entry name" value="WH_DNA-bd_sf"/>
</dbReference>
<protein>
    <submittedName>
        <fullName evidence="5">MarR family transcriptional regulator</fullName>
    </submittedName>
</protein>
<dbReference type="GO" id="GO:0003700">
    <property type="term" value="F:DNA-binding transcription factor activity"/>
    <property type="evidence" value="ECO:0007669"/>
    <property type="project" value="InterPro"/>
</dbReference>
<dbReference type="SUPFAM" id="SSF46785">
    <property type="entry name" value="Winged helix' DNA-binding domain"/>
    <property type="match status" value="1"/>
</dbReference>
<evidence type="ECO:0000256" key="3">
    <source>
        <dbReference type="ARBA" id="ARBA00023163"/>
    </source>
</evidence>
<evidence type="ECO:0000313" key="5">
    <source>
        <dbReference type="EMBL" id="QBK25120.1"/>
    </source>
</evidence>
<dbReference type="InterPro" id="IPR036388">
    <property type="entry name" value="WH-like_DNA-bd_sf"/>
</dbReference>
<dbReference type="EMBL" id="CP036528">
    <property type="protein sequence ID" value="QBK25120.1"/>
    <property type="molecule type" value="Genomic_DNA"/>
</dbReference>
<organism evidence="5 6">
    <name type="scientific">Ureibacillus thermophilus</name>
    <dbReference type="NCBI Taxonomy" id="367743"/>
    <lineage>
        <taxon>Bacteria</taxon>
        <taxon>Bacillati</taxon>
        <taxon>Bacillota</taxon>
        <taxon>Bacilli</taxon>
        <taxon>Bacillales</taxon>
        <taxon>Caryophanaceae</taxon>
        <taxon>Ureibacillus</taxon>
    </lineage>
</organism>
<sequence>MNNQRYDTISALFEVVSSLERKWSNEWNQINDLGFSKNHILLLDLLAKEGPKRPSVIAERLKITTGGVTVLTTKLLKGGYIQKSQSSKDRRVSQIAITPEGRKVLEESKTQVIALVHSMFGMLTNEEIQTLHHIFEKCLQQSPRKYGRS</sequence>
<keyword evidence="2" id="KW-0238">DNA-binding</keyword>
<keyword evidence="1" id="KW-0805">Transcription regulation</keyword>